<dbReference type="Proteomes" id="UP000003009">
    <property type="component" value="Unassembled WGS sequence"/>
</dbReference>
<organism evidence="2 3">
    <name type="scientific">Kingella oralis ATCC 51147</name>
    <dbReference type="NCBI Taxonomy" id="629741"/>
    <lineage>
        <taxon>Bacteria</taxon>
        <taxon>Pseudomonadati</taxon>
        <taxon>Pseudomonadota</taxon>
        <taxon>Betaproteobacteria</taxon>
        <taxon>Neisseriales</taxon>
        <taxon>Neisseriaceae</taxon>
        <taxon>Kingella</taxon>
    </lineage>
</organism>
<dbReference type="EMBL" id="ACJW02000002">
    <property type="protein sequence ID" value="EEP69017.1"/>
    <property type="molecule type" value="Genomic_DNA"/>
</dbReference>
<accession>C4GFL2</accession>
<protein>
    <submittedName>
        <fullName evidence="2">Uncharacterized protein</fullName>
    </submittedName>
</protein>
<keyword evidence="3" id="KW-1185">Reference proteome</keyword>
<dbReference type="HOGENOM" id="CLU_3252801_0_0_4"/>
<sequence length="42" mass="4896">MQLCCARRLRQPETQSTQQKYPTLPTRSIFSGCLNSLRQPEK</sequence>
<evidence type="ECO:0000256" key="1">
    <source>
        <dbReference type="SAM" id="MobiDB-lite"/>
    </source>
</evidence>
<dbReference type="AlphaFoldDB" id="C4GFL2"/>
<gene>
    <name evidence="2" type="ORF">GCWU000324_00928</name>
</gene>
<evidence type="ECO:0000313" key="3">
    <source>
        <dbReference type="Proteomes" id="UP000003009"/>
    </source>
</evidence>
<evidence type="ECO:0000313" key="2">
    <source>
        <dbReference type="EMBL" id="EEP69017.1"/>
    </source>
</evidence>
<comment type="caution">
    <text evidence="2">The sequence shown here is derived from an EMBL/GenBank/DDBJ whole genome shotgun (WGS) entry which is preliminary data.</text>
</comment>
<feature type="region of interest" description="Disordered" evidence="1">
    <location>
        <begin position="1"/>
        <end position="20"/>
    </location>
</feature>
<dbReference type="STRING" id="629741.GCWU000324_00928"/>
<reference evidence="2" key="1">
    <citation type="submission" date="2009-04" db="EMBL/GenBank/DDBJ databases">
        <authorList>
            <person name="Weinstock G."/>
            <person name="Sodergren E."/>
            <person name="Clifton S."/>
            <person name="Fulton L."/>
            <person name="Fulton B."/>
            <person name="Courtney L."/>
            <person name="Fronick C."/>
            <person name="Harrison M."/>
            <person name="Strong C."/>
            <person name="Farmer C."/>
            <person name="Delahaunty K."/>
            <person name="Markovic C."/>
            <person name="Hall O."/>
            <person name="Minx P."/>
            <person name="Tomlinson C."/>
            <person name="Mitreva M."/>
            <person name="Nelson J."/>
            <person name="Hou S."/>
            <person name="Wollam A."/>
            <person name="Pepin K.H."/>
            <person name="Johnson M."/>
            <person name="Bhonagiri V."/>
            <person name="Nash W.E."/>
            <person name="Warren W."/>
            <person name="Chinwalla A."/>
            <person name="Mardis E.R."/>
            <person name="Wilson R.K."/>
        </authorList>
    </citation>
    <scope>NUCLEOTIDE SEQUENCE [LARGE SCALE GENOMIC DNA]</scope>
    <source>
        <strain evidence="2">ATCC 51147</strain>
    </source>
</reference>
<name>C4GFL2_9NEIS</name>
<proteinExistence type="predicted"/>